<dbReference type="EMBL" id="CAIY01000028">
    <property type="protein sequence ID" value="CCH66878.1"/>
    <property type="molecule type" value="Genomic_DNA"/>
</dbReference>
<evidence type="ECO:0000313" key="1">
    <source>
        <dbReference type="EMBL" id="CCH66878.1"/>
    </source>
</evidence>
<protein>
    <submittedName>
        <fullName evidence="1">Uncharacterized protein</fullName>
    </submittedName>
</protein>
<reference evidence="2" key="2">
    <citation type="submission" date="2016-01" db="EMBL/GenBank/DDBJ databases">
        <title>Diatom-associated endosymboitic cyanobacterium lacks core nitrogen metabolism enzymes.</title>
        <authorList>
            <person name="Hilton J.A."/>
            <person name="Foster R.A."/>
            <person name="Tripp H.J."/>
            <person name="Carter B.J."/>
            <person name="Zehr J.P."/>
            <person name="Villareal T.A."/>
        </authorList>
    </citation>
    <scope>NUCLEOTIDE SEQUENCE [LARGE SCALE GENOMIC DNA]</scope>
    <source>
        <strain evidence="2">HH01</strain>
    </source>
</reference>
<gene>
    <name evidence="1" type="ORF">RINTHH_7230</name>
</gene>
<dbReference type="Proteomes" id="UP000053051">
    <property type="component" value="Unassembled WGS sequence"/>
</dbReference>
<dbReference type="OrthoDB" id="437233at2"/>
<evidence type="ECO:0000313" key="2">
    <source>
        <dbReference type="Proteomes" id="UP000053051"/>
    </source>
</evidence>
<sequence length="806" mass="91031">MFVEIEVAEDITTEKSSILKAEIDERIPANTSVEYNSQPLITNSESGCLKESSDHPVLPTLRKDLFKERVDRKVEFPEISLGKDNLQQVAQDLERFDNEFKPQGNFSSELRITKQAPEIFLGSQEKQVDNQIEEITPAKEKFTSWEKVSDPKVLKNTSVVNSTVRNHKANYRLSVFNPINTPDININTDDGIWYLGLDIGSTGISAVLLNRTTTEMYPIYWSSEEAINSNYSGNSFRLPAEVYIPKGAIEKPRGYENSSPPEQLQNIFSAQLKPYLQVAIPYENQQQKWEPFLEINDYSTVPLIWVVRSLSKLLLTLKSDSTSTTPGLMACAVGIKQQRFHQIINNIAGVICNCPANGPEQYRFNLREALITGEIVQHPQQVFFIEDVIANLLITLNNPPEQSVKLNAPNTHHSDNHPLEGNTLIINIGAKNTEMGLTDVPDNLLELNHDNFILHGFAYAGQGIEQDIISQLLLPEKWREPRQTNIEGINNSSSDPFHWKPSIPGLEKVCWNTLRLAELKLPQPGELDIPERIQLQRRLESSLLGKALLDAAVALKLILQHQESFVLELADQCWKLQRRDLESQIFVPFIRRLNRELNKVLVTGGIPTEAINQAILTGGVASITSVAKWLRQKLPNAKIIQNSYLGDDGSPKCSYTAYGLALLPFYPQVLDIPRQQYTDYFLFTEMLRLLPDNRSVSFSEIIQLLESRGINTRICQKRLLAFLEGEVPAGLLPSKPDYNWLAPISQENSFYKQLANTSLFTKQGCLYFPNSQQIKSLLTYLGVIQTSNQQSLEEPYTVNFPLGIAV</sequence>
<comment type="caution">
    <text evidence="1">The sequence shown here is derived from an EMBL/GenBank/DDBJ whole genome shotgun (WGS) entry which is preliminary data.</text>
</comment>
<proteinExistence type="predicted"/>
<organism evidence="1 2">
    <name type="scientific">Richelia intracellularis HH01</name>
    <dbReference type="NCBI Taxonomy" id="1165094"/>
    <lineage>
        <taxon>Bacteria</taxon>
        <taxon>Bacillati</taxon>
        <taxon>Cyanobacteriota</taxon>
        <taxon>Cyanophyceae</taxon>
        <taxon>Nostocales</taxon>
        <taxon>Nostocaceae</taxon>
        <taxon>Richelia</taxon>
    </lineage>
</organism>
<name>M1WZK1_9NOST</name>
<accession>M1WZK1</accession>
<dbReference type="STRING" id="1165094.RINTHH_7230"/>
<dbReference type="SUPFAM" id="SSF53067">
    <property type="entry name" value="Actin-like ATPase domain"/>
    <property type="match status" value="1"/>
</dbReference>
<dbReference type="AlphaFoldDB" id="M1WZK1"/>
<dbReference type="InterPro" id="IPR043129">
    <property type="entry name" value="ATPase_NBD"/>
</dbReference>
<reference evidence="1 2" key="1">
    <citation type="submission" date="2012-05" db="EMBL/GenBank/DDBJ databases">
        <authorList>
            <person name="Hilton J."/>
        </authorList>
    </citation>
    <scope>NUCLEOTIDE SEQUENCE [LARGE SCALE GENOMIC DNA]</scope>
    <source>
        <strain evidence="1 2">HH01</strain>
    </source>
</reference>
<keyword evidence="2" id="KW-1185">Reference proteome</keyword>